<keyword evidence="1" id="KW-0479">Metal-binding</keyword>
<proteinExistence type="predicted"/>
<dbReference type="GO" id="GO:0008270">
    <property type="term" value="F:zinc ion binding"/>
    <property type="evidence" value="ECO:0007669"/>
    <property type="project" value="UniProtKB-KW"/>
</dbReference>
<organism evidence="1 2">
    <name type="scientific">Sporosarcina psychrophila</name>
    <name type="common">Bacillus psychrophilus</name>
    <dbReference type="NCBI Taxonomy" id="1476"/>
    <lineage>
        <taxon>Bacteria</taxon>
        <taxon>Bacillati</taxon>
        <taxon>Bacillota</taxon>
        <taxon>Bacilli</taxon>
        <taxon>Bacillales</taxon>
        <taxon>Caryophanaceae</taxon>
        <taxon>Sporosarcina</taxon>
    </lineage>
</organism>
<gene>
    <name evidence="1" type="ORF">K8V56_00070</name>
</gene>
<accession>A0A921FVA8</accession>
<keyword evidence="1" id="KW-0862">Zinc</keyword>
<name>A0A921FVA8_SPOPS</name>
<sequence>MNKTIVMSEIDGILDTYCEGCFLKTQLSKDKGKAGSHKFCITTCTIGEQLQFLGQEMNKITK</sequence>
<evidence type="ECO:0000313" key="1">
    <source>
        <dbReference type="EMBL" id="HJF30165.1"/>
    </source>
</evidence>
<dbReference type="Proteomes" id="UP000698173">
    <property type="component" value="Unassembled WGS sequence"/>
</dbReference>
<reference evidence="1" key="2">
    <citation type="submission" date="2021-09" db="EMBL/GenBank/DDBJ databases">
        <authorList>
            <person name="Gilroy R."/>
        </authorList>
    </citation>
    <scope>NUCLEOTIDE SEQUENCE</scope>
    <source>
        <strain evidence="1">CHK171-7178</strain>
    </source>
</reference>
<keyword evidence="1" id="KW-0863">Zinc-finger</keyword>
<dbReference type="AlphaFoldDB" id="A0A921FVA8"/>
<dbReference type="EMBL" id="DYWT01000003">
    <property type="protein sequence ID" value="HJF30165.1"/>
    <property type="molecule type" value="Genomic_DNA"/>
</dbReference>
<comment type="caution">
    <text evidence="1">The sequence shown here is derived from an EMBL/GenBank/DDBJ whole genome shotgun (WGS) entry which is preliminary data.</text>
</comment>
<reference evidence="1" key="1">
    <citation type="journal article" date="2021" name="PeerJ">
        <title>Extensive microbial diversity within the chicken gut microbiome revealed by metagenomics and culture.</title>
        <authorList>
            <person name="Gilroy R."/>
            <person name="Ravi A."/>
            <person name="Getino M."/>
            <person name="Pursley I."/>
            <person name="Horton D.L."/>
            <person name="Alikhan N.F."/>
            <person name="Baker D."/>
            <person name="Gharbi K."/>
            <person name="Hall N."/>
            <person name="Watson M."/>
            <person name="Adriaenssens E.M."/>
            <person name="Foster-Nyarko E."/>
            <person name="Jarju S."/>
            <person name="Secka A."/>
            <person name="Antonio M."/>
            <person name="Oren A."/>
            <person name="Chaudhuri R.R."/>
            <person name="La Ragione R."/>
            <person name="Hildebrand F."/>
            <person name="Pallen M.J."/>
        </authorList>
    </citation>
    <scope>NUCLEOTIDE SEQUENCE</scope>
    <source>
        <strain evidence="1">CHK171-7178</strain>
    </source>
</reference>
<dbReference type="Pfam" id="PF10782">
    <property type="entry name" value="zf-C2HCIx2C"/>
    <property type="match status" value="1"/>
</dbReference>
<dbReference type="InterPro" id="IPR019718">
    <property type="entry name" value="DUF2602"/>
</dbReference>
<protein>
    <submittedName>
        <fullName evidence="1">Zinc-finger domain-containing protein</fullName>
    </submittedName>
</protein>
<evidence type="ECO:0000313" key="2">
    <source>
        <dbReference type="Proteomes" id="UP000698173"/>
    </source>
</evidence>